<evidence type="ECO:0000256" key="5">
    <source>
        <dbReference type="ARBA" id="ARBA00023128"/>
    </source>
</evidence>
<sequence>MYDCFQSLFETSKHSVHSFLKRDFTRGSAKLKITMNRQNVRCYSLASQAIRKGKFSNSMLHRVKYNDRGNSEVTKIAHPFYKPSKIEGMTLCCTEVKPQLLSGKGIMPIMKTDQNQHTTISFDNRLTFKSVRNISKWIKNNREIIKEKNMNIGNFISLTESAHKHSKVKINIFKYDSLKNFINKLENNEEISLNVNDFDSVANKLCKSEDSKYFLEDFYLYILQNHIKSDKTCILLIKSVENLFQGSINNIRVIDDLLLQIFHTVEENNIDSEKLRTEMMTFLNFLEDVFNNEISNLGLSSTTKQHILNMYIKSGCLDKSKTLLFNIIENTNNLNKTSIVTTYLNLIDRLSVNWDDAISRKMEYAINIGGILNKINEPKVFEFYIRNCRHYKELEALVQIIVEKEDNFILLDNLKKELVNKAGNLSTRNTENIINLSMLYNTLETSTTSKIPKSIAYEFIKVVIAKGAFNFASNVIDRNGLKLETPLIFLILRNMKSRRLSISNRLIFQNSFIRFMENYILPTLRDFKNLEEHKLVSIMHAMLLRNNDILHSVKDVENNESFFDSIMALYRDCEILDASSFNEYMKGNSEVRLLHLQRFFTA</sequence>
<dbReference type="GO" id="GO:0045182">
    <property type="term" value="F:translation regulator activity"/>
    <property type="evidence" value="ECO:0007669"/>
    <property type="project" value="InterPro"/>
</dbReference>
<evidence type="ECO:0000256" key="6">
    <source>
        <dbReference type="RuleBase" id="RU362136"/>
    </source>
</evidence>
<evidence type="ECO:0000313" key="7">
    <source>
        <dbReference type="EMBL" id="CCE65546.1"/>
    </source>
</evidence>
<dbReference type="GO" id="GO:0005739">
    <property type="term" value="C:mitochondrion"/>
    <property type="evidence" value="ECO:0007669"/>
    <property type="project" value="UniProtKB-SubCell"/>
</dbReference>
<dbReference type="Proteomes" id="UP000005666">
    <property type="component" value="Chromosome 12"/>
</dbReference>
<evidence type="ECO:0000256" key="1">
    <source>
        <dbReference type="ARBA" id="ARBA00004173"/>
    </source>
</evidence>
<organism evidence="7 8">
    <name type="scientific">Tetrapisispora phaffii (strain ATCC 24235 / CBS 4417 / NBRC 1672 / NRRL Y-8282 / UCD 70-5)</name>
    <name type="common">Yeast</name>
    <name type="synonym">Fabospora phaffii</name>
    <dbReference type="NCBI Taxonomy" id="1071381"/>
    <lineage>
        <taxon>Eukaryota</taxon>
        <taxon>Fungi</taxon>
        <taxon>Dikarya</taxon>
        <taxon>Ascomycota</taxon>
        <taxon>Saccharomycotina</taxon>
        <taxon>Saccharomycetes</taxon>
        <taxon>Saccharomycetales</taxon>
        <taxon>Saccharomycetaceae</taxon>
        <taxon>Tetrapisispora</taxon>
    </lineage>
</organism>
<name>G8C068_TETPH</name>
<evidence type="ECO:0000313" key="8">
    <source>
        <dbReference type="Proteomes" id="UP000005666"/>
    </source>
</evidence>
<dbReference type="eggNOG" id="ENOG502RXUX">
    <property type="taxonomic scope" value="Eukaryota"/>
</dbReference>
<dbReference type="InterPro" id="IPR031467">
    <property type="entry name" value="Aep1"/>
</dbReference>
<comment type="subcellular location">
    <subcellularLocation>
        <location evidence="1 6">Mitochondrion</location>
    </subcellularLocation>
</comment>
<keyword evidence="8" id="KW-1185">Reference proteome</keyword>
<gene>
    <name evidence="7" type="primary">TPHA0L01930</name>
    <name evidence="7" type="ordered locus">TPHA_0L01930</name>
</gene>
<keyword evidence="4 6" id="KW-0809">Transit peptide</keyword>
<accession>G8C068</accession>
<dbReference type="EMBL" id="HE612867">
    <property type="protein sequence ID" value="CCE65546.1"/>
    <property type="molecule type" value="Genomic_DNA"/>
</dbReference>
<keyword evidence="3 6" id="KW-0810">Translation regulation</keyword>
<evidence type="ECO:0000256" key="4">
    <source>
        <dbReference type="ARBA" id="ARBA00022946"/>
    </source>
</evidence>
<dbReference type="AlphaFoldDB" id="G8C068"/>
<dbReference type="GeneID" id="11531649"/>
<evidence type="ECO:0000256" key="2">
    <source>
        <dbReference type="ARBA" id="ARBA00008176"/>
    </source>
</evidence>
<dbReference type="HOGENOM" id="CLU_035453_0_0_1"/>
<reference evidence="7 8" key="1">
    <citation type="journal article" date="2011" name="Proc. Natl. Acad. Sci. U.S.A.">
        <title>Evolutionary erosion of yeast sex chromosomes by mating-type switching accidents.</title>
        <authorList>
            <person name="Gordon J.L."/>
            <person name="Armisen D."/>
            <person name="Proux-Wera E."/>
            <person name="Oheigeartaigh S.S."/>
            <person name="Byrne K.P."/>
            <person name="Wolfe K.H."/>
        </authorList>
    </citation>
    <scope>NUCLEOTIDE SEQUENCE [LARGE SCALE GENOMIC DNA]</scope>
    <source>
        <strain evidence="8">ATCC 24235 / CBS 4417 / NBRC 1672 / NRRL Y-8282 / UCD 70-5</strain>
    </source>
</reference>
<keyword evidence="5 6" id="KW-0496">Mitochondrion</keyword>
<evidence type="ECO:0000256" key="3">
    <source>
        <dbReference type="ARBA" id="ARBA00022845"/>
    </source>
</evidence>
<dbReference type="OMA" id="CKVEANE"/>
<proteinExistence type="inferred from homology"/>
<protein>
    <recommendedName>
        <fullName evidence="6">ATPase expression protein 1</fullName>
    </recommendedName>
</protein>
<comment type="similarity">
    <text evidence="2 6">Belongs to the AEP1 family.</text>
</comment>
<comment type="function">
    <text evidence="6">Required for translation of the mitochondrial OLI1 transcript encoding subunit 9 of mitochondrial ATP synthase.</text>
</comment>
<dbReference type="KEGG" id="tpf:TPHA_0L01930"/>
<dbReference type="RefSeq" id="XP_003687980.1">
    <property type="nucleotide sequence ID" value="XM_003687932.1"/>
</dbReference>
<dbReference type="Pfam" id="PF17049">
    <property type="entry name" value="AEP1"/>
    <property type="match status" value="1"/>
</dbReference>
<dbReference type="OrthoDB" id="4064791at2759"/>